<feature type="compositionally biased region" description="Low complexity" evidence="1">
    <location>
        <begin position="1146"/>
        <end position="1182"/>
    </location>
</feature>
<feature type="region of interest" description="Disordered" evidence="1">
    <location>
        <begin position="582"/>
        <end position="614"/>
    </location>
</feature>
<dbReference type="RefSeq" id="XP_035827727.1">
    <property type="nucleotide sequence ID" value="XM_035971834.1"/>
</dbReference>
<evidence type="ECO:0000313" key="5">
    <source>
        <dbReference type="RefSeq" id="XP_035827727.1"/>
    </source>
</evidence>
<dbReference type="Pfam" id="PF25569">
    <property type="entry name" value="TPR_ZFYVE26"/>
    <property type="match status" value="1"/>
</dbReference>
<proteinExistence type="predicted"/>
<dbReference type="InterPro" id="IPR006869">
    <property type="entry name" value="DUF547"/>
</dbReference>
<protein>
    <submittedName>
        <fullName evidence="5">Zinc finger FYVE domain-containing protein 26</fullName>
    </submittedName>
</protein>
<dbReference type="InterPro" id="IPR028730">
    <property type="entry name" value="ZFYVE26"/>
</dbReference>
<evidence type="ECO:0000259" key="3">
    <source>
        <dbReference type="Pfam" id="PF25569"/>
    </source>
</evidence>
<gene>
    <name evidence="5" type="primary">LOC101849718</name>
</gene>
<reference evidence="5" key="1">
    <citation type="submission" date="2025-08" db="UniProtKB">
        <authorList>
            <consortium name="RefSeq"/>
        </authorList>
    </citation>
    <scope>IDENTIFICATION</scope>
</reference>
<feature type="region of interest" description="Disordered" evidence="1">
    <location>
        <begin position="505"/>
        <end position="524"/>
    </location>
</feature>
<feature type="region of interest" description="Disordered" evidence="1">
    <location>
        <begin position="1141"/>
        <end position="1191"/>
    </location>
</feature>
<evidence type="ECO:0000313" key="4">
    <source>
        <dbReference type="Proteomes" id="UP000694888"/>
    </source>
</evidence>
<feature type="compositionally biased region" description="Basic and acidic residues" evidence="1">
    <location>
        <begin position="683"/>
        <end position="694"/>
    </location>
</feature>
<feature type="compositionally biased region" description="Low complexity" evidence="1">
    <location>
        <begin position="584"/>
        <end position="598"/>
    </location>
</feature>
<dbReference type="GeneID" id="101849718"/>
<organism evidence="4 5">
    <name type="scientific">Aplysia californica</name>
    <name type="common">California sea hare</name>
    <dbReference type="NCBI Taxonomy" id="6500"/>
    <lineage>
        <taxon>Eukaryota</taxon>
        <taxon>Metazoa</taxon>
        <taxon>Spiralia</taxon>
        <taxon>Lophotrochozoa</taxon>
        <taxon>Mollusca</taxon>
        <taxon>Gastropoda</taxon>
        <taxon>Heterobranchia</taxon>
        <taxon>Euthyneura</taxon>
        <taxon>Tectipleura</taxon>
        <taxon>Aplysiida</taxon>
        <taxon>Aplysioidea</taxon>
        <taxon>Aplysiidae</taxon>
        <taxon>Aplysia</taxon>
    </lineage>
</organism>
<feature type="region of interest" description="Disordered" evidence="1">
    <location>
        <begin position="717"/>
        <end position="758"/>
    </location>
</feature>
<dbReference type="InterPro" id="IPR057946">
    <property type="entry name" value="TPR_ZFYVE26"/>
</dbReference>
<dbReference type="Pfam" id="PF04784">
    <property type="entry name" value="DUF547"/>
    <property type="match status" value="1"/>
</dbReference>
<dbReference type="PANTHER" id="PTHR46591:SF1">
    <property type="entry name" value="ZINC FINGER FYVE DOMAIN-CONTAINING PROTEIN 26"/>
    <property type="match status" value="1"/>
</dbReference>
<feature type="compositionally biased region" description="Pro residues" evidence="1">
    <location>
        <begin position="724"/>
        <end position="733"/>
    </location>
</feature>
<evidence type="ECO:0000259" key="2">
    <source>
        <dbReference type="Pfam" id="PF04784"/>
    </source>
</evidence>
<dbReference type="Proteomes" id="UP000694888">
    <property type="component" value="Unplaced"/>
</dbReference>
<feature type="domain" description="ZFYVE26-like TPR repeats" evidence="3">
    <location>
        <begin position="2627"/>
        <end position="2752"/>
    </location>
</feature>
<feature type="region of interest" description="Disordered" evidence="1">
    <location>
        <begin position="1280"/>
        <end position="1323"/>
    </location>
</feature>
<feature type="compositionally biased region" description="Basic and acidic residues" evidence="1">
    <location>
        <begin position="602"/>
        <end position="614"/>
    </location>
</feature>
<sequence>MANKSAVTGIVDSYLVNEQKTKLKDLFKFFCNHVFLGQWELAKSAIPKLIKELRHSDVNVDFIEMLIDISEFPFSQSLGSITVPTPHHLSWLCLSELKKIPESLDPKLKSGIDRLIKDVDFRLTLAQLKDADTKVIQELYVYFKRNILKVRTPSLDEDRERGDFLSKATMKELKRTMLTSPALCDSIIRALMPENAKAESRDCEMLQGIYIDCLNSLLDNVEAGISLGLLESELEQLTSHMLLILASHDPLPYWNYLQLRQLFTRLLRLCLNQEGLSLLTIEEVVSVLYRRKTTYLLDEVCKIYHEVCVLSTVKNEESYSDFLTDDHRVNLHLLKKIDRNECWRDFFITCQKRQSHFLGEILDLSLSLIRAGKFMALQDLLSFPELLPLRAPVLLIGWSQCGTFSQVRTLLDTLWDDSAENLNVVLKSTCRKLVYHLDLIQWCLERVKSGTEGPETSGSFAIDMLRDLETHSVLHILQRFTNLASLDHAEILQLLMNLPDKKEEKKQKTVTFKDQSKQKDQPEAINVEQQRDIAIFRSYCALKNVMDALLFSADNSDHELMNPVKVKRTVKVKSLQRNFMMEQSLSSSEGDDSSSPGLNMESKSEGDTAEKCHGDSDQFLQSYENMVTKKLKEAKEHLSHIQPLTFRLEILENIFSLLFVTHEDLLEHVSGTSEPDSGDENDDSKRSSSVDIAHDSLNMSLVSEDETVGDDSLFEKAKSLSPAPSSPLVPSPQPASSGVDYDEPFVDPLEKTKSLSPVAETNQSSYFTLDSKLQKKVVEETSKQKLRDEIKTLTKKVKRKRKRESSSEQSSYPQGFLGNEYLVRDILHLLKDAAADLNAAKFSLSGKVVDMIRRDSTKYSPVKLDPELEKVLQSSSITTIQPETLQKRITKLMQAVHEAWWRFQLVSHEAFPKQPGRILVEKITVTDDDINFLPLCDRKVFSSDIEERSGIESECVNSPNRRLSSVGTLTPPSNIVTKMTAPPERLLILTLIKNNHQQAAEVIKLFRLTEKTAETCEVAFADIYKNRSAEIWDLETERREATPVPQRVGKRSVKALSRAAAIGVASASLSHITEDLLAASCLPPIPRPKTAYARENFGYLFNLDTPSAVLIDLLCTSCRTWDTCSNMMDIIKTRSSKLLEHDPRRTSAMTSLSSSSQSDTWSTHQNELSSPSSSVSSPPSISHGHGKPKHLKPSLRSIVGCTEFVWQLHDLVHLEDTSSSSFHVGARPLQLPRLSLQQRLNSGHMSLQADGIRSIEMATVELRRAMDRLLTVLSGTGPGRQLDISIEDPQPSPAPSPSTRGSSPGSFSGSTSSNVTPSLKNQPKQEQNLLHVAFKSLMCAMEKYIPGEGFAQLMNGKAFKVMSPPLKNYLLSLYEHVREMAYLVSECEGKNKDLLGNYFKVLDEGPVDVLGRLLFVKKMPPARLEAVAEKLSLNLTHTIVYSCCPRIPSKHAAVTAAELDECCKLWGSTVANVSAGDKDSLSSTTADSTLTGEKPRHPELVVREMLVQVVKMMKKYAKTHSAHGVFDIACAKNLVREQDYLAAVKMTSRLRSLDLNMLTSGDERICFFANLANLMVIHCHLAKILSRLELLLKQEEKGGNGDEEQIELFPLAAADNLMYLSSFSFSVGQLGVVSVFDILNVLCRSGLAAASQWRDLLGCRTLKLDPQDSWGQHAPPPESRLIFVLNSGCISSPPLVVLNPDHVQTQLEMAMKDYLSHTVRVSVDQERVCLPQLLMWHEHDFVADKELVVDTRHSALVKWMTPYLSAETQNRLEQLFLLDSVHGFSENIDVSGKNELPFRVETDPFDNTFSFTFGVTHVKVGSPSTMPSVVAPVSKKTKAPAALFSNSLEAAGMGQSLQLPKYNLTPVTLEYVKHDSLLAATMVSLVCADNLDNIEQQFTDDHFNVPELTPAQQHLEGLPRPHRSSSDISLVDIRSYRYQRLTNDYPVLQRHLLQYILPLAGADHPELLESREPILKFVTNDIEDQVKLCMFSLADSEQFQGVIHDMANRLLEERKWMELLTMLGSLPSSVISEFSPLQVLHDFSLSCWAISHVKLPGQAPKVGDRLRWFYNPTLQARIVLTVTYSLPLDLASDLLDLCIHGLEESSGLWQAVVSRKKEIGIHSKIMASVKRLHIKLSTQDASVLALNDSEQQLLAVVEELRDWRSIPKVSADRPADILLVLEQTMEFDVAAEWAEMNKLAPDTIQEIKKRHLTSLLSGSQPDTVTAFQVSFQFRRLRDKLIADERLKLAMEVSTKCGIDPAGVWAAMGFARLHLGDYQGAREKFGHCLKVPTDKNKPWPSQSRLIGEIIDFLDTIPSSGLTEVEKLLRDPSNICDIKTLLVPSVGEENRVESVPYQECLFYLRTYGSFMDHISFLRQHSYWMKAVQFASDRHCSADVFVTGLVVPAMSSGEMGRLLEQMLMLDPTLEKWLVYLTATCKHLLRQKYFHSLYQVQLFMKDYIRASMTCVSYFYQRGARTYLDLCGRLQFLFTAQQHLQAYLDPSQWGSVRHPLAPVTPVQGSSRQQLSWDKSSADTAARMTLSTDEVKKHIRIIALQIEVTKFLEQCITQSLGSVDGSGPRAGSQQLPTLFGSNTAKTELVSLVILSGQKLSTGFELGVRIVKEFRLDPTHIFTHCSRELAKQGRFSDINVLIQNLLLQGMVTDETIDEIVGASLLVIANSHTHSQAKDESDTLIQLLRNDSNKINALILCGKLRSAYLLAVKRERVEDVQRIAGAAQRLGQSAVTNICRKWLEQHHVSQKKL</sequence>
<evidence type="ECO:0000256" key="1">
    <source>
        <dbReference type="SAM" id="MobiDB-lite"/>
    </source>
</evidence>
<feature type="domain" description="DUF547" evidence="2">
    <location>
        <begin position="1560"/>
        <end position="1715"/>
    </location>
</feature>
<feature type="region of interest" description="Disordered" evidence="1">
    <location>
        <begin position="670"/>
        <end position="698"/>
    </location>
</feature>
<keyword evidence="4" id="KW-1185">Reference proteome</keyword>
<accession>A0ABM1VZ84</accession>
<dbReference type="PANTHER" id="PTHR46591">
    <property type="entry name" value="ZINC FINGER FYVE DOMAIN-CONTAINING PROTEIN 26"/>
    <property type="match status" value="1"/>
</dbReference>
<name>A0ABM1VZ84_APLCA</name>
<feature type="compositionally biased region" description="Low complexity" evidence="1">
    <location>
        <begin position="1297"/>
        <end position="1318"/>
    </location>
</feature>